<organism evidence="2 3">
    <name type="scientific">Lecanosticta acicola</name>
    <dbReference type="NCBI Taxonomy" id="111012"/>
    <lineage>
        <taxon>Eukaryota</taxon>
        <taxon>Fungi</taxon>
        <taxon>Dikarya</taxon>
        <taxon>Ascomycota</taxon>
        <taxon>Pezizomycotina</taxon>
        <taxon>Dothideomycetes</taxon>
        <taxon>Dothideomycetidae</taxon>
        <taxon>Mycosphaerellales</taxon>
        <taxon>Mycosphaerellaceae</taxon>
        <taxon>Lecanosticta</taxon>
    </lineage>
</organism>
<protein>
    <submittedName>
        <fullName evidence="2">BTB POZ domain</fullName>
    </submittedName>
</protein>
<dbReference type="PROSITE" id="PS50097">
    <property type="entry name" value="BTB"/>
    <property type="match status" value="1"/>
</dbReference>
<reference evidence="2" key="1">
    <citation type="submission" date="2023-11" db="EMBL/GenBank/DDBJ databases">
        <authorList>
            <person name="Alioto T."/>
            <person name="Alioto T."/>
            <person name="Gomez Garrido J."/>
        </authorList>
    </citation>
    <scope>NUCLEOTIDE SEQUENCE</scope>
</reference>
<dbReference type="InterPro" id="IPR000210">
    <property type="entry name" value="BTB/POZ_dom"/>
</dbReference>
<name>A0AAI8Z232_9PEZI</name>
<proteinExistence type="predicted"/>
<dbReference type="Gene3D" id="3.30.710.10">
    <property type="entry name" value="Potassium Channel Kv1.1, Chain A"/>
    <property type="match status" value="1"/>
</dbReference>
<evidence type="ECO:0000313" key="2">
    <source>
        <dbReference type="EMBL" id="CAK4031032.1"/>
    </source>
</evidence>
<dbReference type="AlphaFoldDB" id="A0AAI8Z232"/>
<dbReference type="CDD" id="cd18186">
    <property type="entry name" value="BTB_POZ_ZBTB_KLHL-like"/>
    <property type="match status" value="1"/>
</dbReference>
<evidence type="ECO:0000259" key="1">
    <source>
        <dbReference type="PROSITE" id="PS50097"/>
    </source>
</evidence>
<evidence type="ECO:0000313" key="3">
    <source>
        <dbReference type="Proteomes" id="UP001296104"/>
    </source>
</evidence>
<dbReference type="Proteomes" id="UP001296104">
    <property type="component" value="Unassembled WGS sequence"/>
</dbReference>
<keyword evidence="3" id="KW-1185">Reference proteome</keyword>
<dbReference type="SUPFAM" id="SSF54695">
    <property type="entry name" value="POZ domain"/>
    <property type="match status" value="1"/>
</dbReference>
<accession>A0AAI8Z232</accession>
<sequence>MKSLPPATSIKGVGGHAATAAQTPKRAGFLGRFGEYFDKDTYSDVTIRSGSDTIKAHKVVIAQASPYFVSCFERGFKETNQPLIDLHEDEPKAVRGMIAYAYGLHFDGKPSYDESRAIPSASDQSLAYAKFQIDLWVVSVKYMFFSVAGEIQYCLKDVLASLLPSAGFPECLLEAAHHVYVEHASTAAGLRPVVVMMLNEHMDRLKVDQRFRGFLLEIPELACDLLLAAHGGSEEAQLVKAKRKFKPTFASLPSQAYLRKPRLEPPRGISS</sequence>
<dbReference type="PANTHER" id="PTHR47843:SF5">
    <property type="entry name" value="BTB_POZ DOMAIN PROTEIN"/>
    <property type="match status" value="1"/>
</dbReference>
<dbReference type="Pfam" id="PF00651">
    <property type="entry name" value="BTB"/>
    <property type="match status" value="1"/>
</dbReference>
<dbReference type="PANTHER" id="PTHR47843">
    <property type="entry name" value="BTB DOMAIN-CONTAINING PROTEIN-RELATED"/>
    <property type="match status" value="1"/>
</dbReference>
<feature type="domain" description="BTB" evidence="1">
    <location>
        <begin position="43"/>
        <end position="102"/>
    </location>
</feature>
<comment type="caution">
    <text evidence="2">The sequence shown here is derived from an EMBL/GenBank/DDBJ whole genome shotgun (WGS) entry which is preliminary data.</text>
</comment>
<gene>
    <name evidence="2" type="ORF">LECACI_7A006190</name>
</gene>
<dbReference type="EMBL" id="CAVMBE010000043">
    <property type="protein sequence ID" value="CAK4031032.1"/>
    <property type="molecule type" value="Genomic_DNA"/>
</dbReference>
<dbReference type="InterPro" id="IPR011333">
    <property type="entry name" value="SKP1/BTB/POZ_sf"/>
</dbReference>